<keyword evidence="3 10" id="KW-0963">Cytoplasm</keyword>
<dbReference type="SUPFAM" id="SSF109604">
    <property type="entry name" value="HD-domain/PDEase-like"/>
    <property type="match status" value="1"/>
</dbReference>
<evidence type="ECO:0000256" key="3">
    <source>
        <dbReference type="ARBA" id="ARBA00022490"/>
    </source>
</evidence>
<dbReference type="STRING" id="1188229.GlitD10_0902"/>
<dbReference type="GO" id="GO:0005524">
    <property type="term" value="F:ATP binding"/>
    <property type="evidence" value="ECO:0007669"/>
    <property type="project" value="UniProtKB-UniRule"/>
</dbReference>
<dbReference type="EC" id="6.1.1.14" evidence="10"/>
<dbReference type="GO" id="GO:0004814">
    <property type="term" value="F:arginine-tRNA ligase activity"/>
    <property type="evidence" value="ECO:0007669"/>
    <property type="project" value="InterPro"/>
</dbReference>
<evidence type="ECO:0000256" key="2">
    <source>
        <dbReference type="ARBA" id="ARBA00008226"/>
    </source>
</evidence>
<proteinExistence type="inferred from homology"/>
<dbReference type="NCBIfam" id="TIGR00211">
    <property type="entry name" value="glyS"/>
    <property type="match status" value="1"/>
</dbReference>
<comment type="subcellular location">
    <subcellularLocation>
        <location evidence="1 10">Cytoplasm</location>
    </subcellularLocation>
</comment>
<sequence>MTDFVWELGTEELPADFVTEALAQWQATIPSTLAAVDLVPQAIHYYGTPRRLAIELTEVPQQQPEQRLEVKGPTVAAAYQNGEPTPALLGFLRSRQAQLTDVERRQTPKGEFVYLLQTIPGRPAPEVLAQLIPQWWQGLTGRRFMRWGDGTVKFSRPIRWLLALWGEQVLSVTLENGSEHLHSDRISYGHRVLHPEPVVISHANKYLDCLRKAGVEPQVLVRQQRIQQELEQAIPPDSCVEIPPNLLAEVTQLVEWPSSILGTFDPAYLHLPAPVITTVMTQHQRYFSVLNVQGELLPNFVTISNGDPEHETTIKQGNERVLKARLADAQFFYQADLRQPLAEYVPQLASVTFQEKLGSVLAKVERLKKLLTKVLSDTNYGEYEIQSMLRTAHLCKADLVTQMVGEFSELQGMIGGHYALQTGESTAVAQAINEHYHDIPTTLVGQWVALAERLDTVAGILAVGLIPTGSSDPFALRRAVRNIILITAQIYPTYPLNLEQIFRETITILAEDIPQFNHAEIQRQWHLLLAQRLHTILQEKGLDYDLINALLDSEEPEIIQRICANIQDFFHRSEQLMQLRANGILQSIYATVNRASRLANQGELPSLELDIKKVIDTQILQQPIEQELYRAVTQLLTQAQETKNTGNYDYLIQNLQEITPILERFFDGSESVLVMDENLAIRQNRLNLLGLIRNSTLVLADFSQIVKI</sequence>
<dbReference type="Pfam" id="PF05746">
    <property type="entry name" value="DALR_1"/>
    <property type="match status" value="1"/>
</dbReference>
<dbReference type="GO" id="GO:0004820">
    <property type="term" value="F:glycine-tRNA ligase activity"/>
    <property type="evidence" value="ECO:0007669"/>
    <property type="project" value="UniProtKB-UniRule"/>
</dbReference>
<dbReference type="PANTHER" id="PTHR30075:SF2">
    <property type="entry name" value="GLYCINE--TRNA LIGASE, CHLOROPLASTIC_MITOCHONDRIAL 2"/>
    <property type="match status" value="1"/>
</dbReference>
<evidence type="ECO:0000313" key="13">
    <source>
        <dbReference type="Proteomes" id="UP000180235"/>
    </source>
</evidence>
<evidence type="ECO:0000256" key="8">
    <source>
        <dbReference type="ARBA" id="ARBA00023146"/>
    </source>
</evidence>
<evidence type="ECO:0000313" key="12">
    <source>
        <dbReference type="EMBL" id="APB33220.1"/>
    </source>
</evidence>
<keyword evidence="7 10" id="KW-0648">Protein biosynthesis</keyword>
<dbReference type="PANTHER" id="PTHR30075">
    <property type="entry name" value="GLYCYL-TRNA SYNTHETASE"/>
    <property type="match status" value="1"/>
</dbReference>
<gene>
    <name evidence="10 12" type="primary">glyS</name>
    <name evidence="12" type="ORF">GlitD10_0902</name>
</gene>
<evidence type="ECO:0000256" key="5">
    <source>
        <dbReference type="ARBA" id="ARBA00022741"/>
    </source>
</evidence>
<comment type="similarity">
    <text evidence="2 10">Belongs to the class-II aminoacyl-tRNA synthetase family.</text>
</comment>
<keyword evidence="5 10" id="KW-0547">Nucleotide-binding</keyword>
<dbReference type="InterPro" id="IPR006194">
    <property type="entry name" value="Gly-tRNA-synth_heterodimer"/>
</dbReference>
<evidence type="ECO:0000256" key="1">
    <source>
        <dbReference type="ARBA" id="ARBA00004496"/>
    </source>
</evidence>
<accession>A0A1J0ABB1</accession>
<keyword evidence="6 10" id="KW-0067">ATP-binding</keyword>
<evidence type="ECO:0000256" key="7">
    <source>
        <dbReference type="ARBA" id="ARBA00022917"/>
    </source>
</evidence>
<dbReference type="InterPro" id="IPR015944">
    <property type="entry name" value="Gly-tRNA-synth_bsu"/>
</dbReference>
<evidence type="ECO:0000259" key="11">
    <source>
        <dbReference type="Pfam" id="PF05746"/>
    </source>
</evidence>
<evidence type="ECO:0000256" key="10">
    <source>
        <dbReference type="HAMAP-Rule" id="MF_00255"/>
    </source>
</evidence>
<keyword evidence="8 10" id="KW-0030">Aminoacyl-tRNA synthetase</keyword>
<dbReference type="InterPro" id="IPR008909">
    <property type="entry name" value="DALR_anticod-bd"/>
</dbReference>
<organism evidence="12 13">
    <name type="scientific">Gloeomargarita lithophora Alchichica-D10</name>
    <dbReference type="NCBI Taxonomy" id="1188229"/>
    <lineage>
        <taxon>Bacteria</taxon>
        <taxon>Bacillati</taxon>
        <taxon>Cyanobacteriota</taxon>
        <taxon>Cyanophyceae</taxon>
        <taxon>Gloeomargaritales</taxon>
        <taxon>Gloeomargaritaceae</taxon>
        <taxon>Gloeomargarita</taxon>
    </lineage>
</organism>
<evidence type="ECO:0000256" key="4">
    <source>
        <dbReference type="ARBA" id="ARBA00022598"/>
    </source>
</evidence>
<protein>
    <recommendedName>
        <fullName evidence="10">Glycine--tRNA ligase beta subunit</fullName>
        <ecNumber evidence="10">6.1.1.14</ecNumber>
    </recommendedName>
    <alternativeName>
        <fullName evidence="10">Glycyl-tRNA synthetase beta subunit</fullName>
        <shortName evidence="10">GlyRS</shortName>
    </alternativeName>
</protein>
<evidence type="ECO:0000256" key="9">
    <source>
        <dbReference type="ARBA" id="ARBA00047937"/>
    </source>
</evidence>
<name>A0A1J0ABB1_9CYAN</name>
<dbReference type="Pfam" id="PF02092">
    <property type="entry name" value="tRNA_synt_2f"/>
    <property type="match status" value="1"/>
</dbReference>
<dbReference type="OrthoDB" id="9775440at2"/>
<feature type="domain" description="DALR anticodon binding" evidence="11">
    <location>
        <begin position="608"/>
        <end position="694"/>
    </location>
</feature>
<dbReference type="AlphaFoldDB" id="A0A1J0ABB1"/>
<keyword evidence="13" id="KW-1185">Reference proteome</keyword>
<dbReference type="PRINTS" id="PR01045">
    <property type="entry name" value="TRNASYNTHGB"/>
</dbReference>
<dbReference type="RefSeq" id="WP_071453835.1">
    <property type="nucleotide sequence ID" value="NZ_CP017675.1"/>
</dbReference>
<reference evidence="12 13" key="1">
    <citation type="submission" date="2016-10" db="EMBL/GenBank/DDBJ databases">
        <title>Description of Gloeomargarita lithophora gen. nov., sp. nov., a thylakoid-bearing basal-branching cyanobacterium with intracellular carbonates, and proposal for Gloeomargaritales ord. nov.</title>
        <authorList>
            <person name="Moreira D."/>
            <person name="Tavera R."/>
            <person name="Benzerara K."/>
            <person name="Skouri-Panet F."/>
            <person name="Couradeau E."/>
            <person name="Gerard E."/>
            <person name="Loussert C."/>
            <person name="Novelo E."/>
            <person name="Zivanovic Y."/>
            <person name="Lopez-Garcia P."/>
        </authorList>
    </citation>
    <scope>NUCLEOTIDE SEQUENCE [LARGE SCALE GENOMIC DNA]</scope>
    <source>
        <strain evidence="12 13">D10</strain>
    </source>
</reference>
<comment type="catalytic activity">
    <reaction evidence="9 10">
        <text>tRNA(Gly) + glycine + ATP = glycyl-tRNA(Gly) + AMP + diphosphate</text>
        <dbReference type="Rhea" id="RHEA:16013"/>
        <dbReference type="Rhea" id="RHEA-COMP:9664"/>
        <dbReference type="Rhea" id="RHEA-COMP:9683"/>
        <dbReference type="ChEBI" id="CHEBI:30616"/>
        <dbReference type="ChEBI" id="CHEBI:33019"/>
        <dbReference type="ChEBI" id="CHEBI:57305"/>
        <dbReference type="ChEBI" id="CHEBI:78442"/>
        <dbReference type="ChEBI" id="CHEBI:78522"/>
        <dbReference type="ChEBI" id="CHEBI:456215"/>
        <dbReference type="EC" id="6.1.1.14"/>
    </reaction>
</comment>
<dbReference type="PROSITE" id="PS50861">
    <property type="entry name" value="AA_TRNA_LIGASE_II_GLYAB"/>
    <property type="match status" value="1"/>
</dbReference>
<dbReference type="Proteomes" id="UP000180235">
    <property type="component" value="Chromosome"/>
</dbReference>
<dbReference type="HAMAP" id="MF_00255">
    <property type="entry name" value="Gly_tRNA_synth_beta"/>
    <property type="match status" value="1"/>
</dbReference>
<dbReference type="GO" id="GO:0006420">
    <property type="term" value="P:arginyl-tRNA aminoacylation"/>
    <property type="evidence" value="ECO:0007669"/>
    <property type="project" value="InterPro"/>
</dbReference>
<dbReference type="EMBL" id="CP017675">
    <property type="protein sequence ID" value="APB33220.1"/>
    <property type="molecule type" value="Genomic_DNA"/>
</dbReference>
<evidence type="ECO:0000256" key="6">
    <source>
        <dbReference type="ARBA" id="ARBA00022840"/>
    </source>
</evidence>
<comment type="subunit">
    <text evidence="10">Tetramer of two alpha and two beta subunits.</text>
</comment>
<dbReference type="KEGG" id="glt:GlitD10_0902"/>
<dbReference type="GO" id="GO:0006426">
    <property type="term" value="P:glycyl-tRNA aminoacylation"/>
    <property type="evidence" value="ECO:0007669"/>
    <property type="project" value="UniProtKB-UniRule"/>
</dbReference>
<keyword evidence="4 10" id="KW-0436">Ligase</keyword>
<dbReference type="GO" id="GO:0005829">
    <property type="term" value="C:cytosol"/>
    <property type="evidence" value="ECO:0007669"/>
    <property type="project" value="TreeGrafter"/>
</dbReference>